<dbReference type="PANTHER" id="PTHR42862:SF1">
    <property type="entry name" value="DELTA-1-PYRROLINE-5-CARBOXYLATE DEHYDROGENASE 2, ISOFORM A-RELATED"/>
    <property type="match status" value="1"/>
</dbReference>
<dbReference type="GO" id="GO:0003842">
    <property type="term" value="F:L-glutamate gamma-semialdehyde dehydrogenase activity"/>
    <property type="evidence" value="ECO:0007669"/>
    <property type="project" value="UniProtKB-EC"/>
</dbReference>
<evidence type="ECO:0000256" key="6">
    <source>
        <dbReference type="ARBA" id="ARBA00048142"/>
    </source>
</evidence>
<dbReference type="InterPro" id="IPR016160">
    <property type="entry name" value="Ald_DH_CS_CYS"/>
</dbReference>
<keyword evidence="3 9" id="KW-0560">Oxidoreductase</keyword>
<organism evidence="9 10">
    <name type="scientific">Eiseniibacteriota bacterium</name>
    <dbReference type="NCBI Taxonomy" id="2212470"/>
    <lineage>
        <taxon>Bacteria</taxon>
        <taxon>Candidatus Eiseniibacteriota</taxon>
    </lineage>
</organism>
<protein>
    <recommendedName>
        <fullName evidence="5">L-glutamate gamma-semialdehyde dehydrogenase</fullName>
        <ecNumber evidence="2">1.2.1.88</ecNumber>
    </recommendedName>
    <alternativeName>
        <fullName evidence="5">L-glutamate gamma-semialdehyde dehydrogenase</fullName>
    </alternativeName>
</protein>
<dbReference type="InterPro" id="IPR015590">
    <property type="entry name" value="Aldehyde_DH_dom"/>
</dbReference>
<reference evidence="9" key="1">
    <citation type="submission" date="2020-07" db="EMBL/GenBank/DDBJ databases">
        <title>Huge and variable diversity of episymbiotic CPR bacteria and DPANN archaea in groundwater ecosystems.</title>
        <authorList>
            <person name="He C.Y."/>
            <person name="Keren R."/>
            <person name="Whittaker M."/>
            <person name="Farag I.F."/>
            <person name="Doudna J."/>
            <person name="Cate J.H.D."/>
            <person name="Banfield J.F."/>
        </authorList>
    </citation>
    <scope>NUCLEOTIDE SEQUENCE</scope>
    <source>
        <strain evidence="9">NC_groundwater_1813_Pr3_B-0.1um_71_17</strain>
    </source>
</reference>
<evidence type="ECO:0000256" key="2">
    <source>
        <dbReference type="ARBA" id="ARBA00012884"/>
    </source>
</evidence>
<dbReference type="EC" id="1.2.1.88" evidence="2"/>
<evidence type="ECO:0000256" key="3">
    <source>
        <dbReference type="ARBA" id="ARBA00023002"/>
    </source>
</evidence>
<evidence type="ECO:0000256" key="7">
    <source>
        <dbReference type="ARBA" id="ARBA00061617"/>
    </source>
</evidence>
<evidence type="ECO:0000313" key="9">
    <source>
        <dbReference type="EMBL" id="MBI5167979.1"/>
    </source>
</evidence>
<name>A0A933SDH9_UNCEI</name>
<dbReference type="NCBIfam" id="NF002852">
    <property type="entry name" value="PRK03137.1"/>
    <property type="match status" value="1"/>
</dbReference>
<dbReference type="Pfam" id="PF00171">
    <property type="entry name" value="Aldedh"/>
    <property type="match status" value="1"/>
</dbReference>
<dbReference type="CDD" id="cd07124">
    <property type="entry name" value="ALDH_PutA-P5CDH-RocA"/>
    <property type="match status" value="1"/>
</dbReference>
<evidence type="ECO:0000256" key="4">
    <source>
        <dbReference type="ARBA" id="ARBA00023027"/>
    </source>
</evidence>
<dbReference type="SUPFAM" id="SSF53720">
    <property type="entry name" value="ALDH-like"/>
    <property type="match status" value="1"/>
</dbReference>
<evidence type="ECO:0000256" key="5">
    <source>
        <dbReference type="ARBA" id="ARBA00032259"/>
    </source>
</evidence>
<dbReference type="GO" id="GO:0010133">
    <property type="term" value="P:L-proline catabolic process to L-glutamate"/>
    <property type="evidence" value="ECO:0007669"/>
    <property type="project" value="TreeGrafter"/>
</dbReference>
<evidence type="ECO:0000259" key="8">
    <source>
        <dbReference type="Pfam" id="PF00171"/>
    </source>
</evidence>
<gene>
    <name evidence="9" type="primary">pruA</name>
    <name evidence="9" type="ORF">HZA61_00685</name>
</gene>
<dbReference type="InterPro" id="IPR016161">
    <property type="entry name" value="Ald_DH/histidinol_DH"/>
</dbReference>
<comment type="similarity">
    <text evidence="7">Belongs to the aldehyde dehydrogenase family. RocA subfamily.</text>
</comment>
<dbReference type="InterPro" id="IPR016162">
    <property type="entry name" value="Ald_DH_N"/>
</dbReference>
<proteinExistence type="inferred from homology"/>
<feature type="domain" description="Aldehyde dehydrogenase" evidence="8">
    <location>
        <begin position="62"/>
        <end position="528"/>
    </location>
</feature>
<dbReference type="PROSITE" id="PS00070">
    <property type="entry name" value="ALDEHYDE_DEHYDR_CYS"/>
    <property type="match status" value="1"/>
</dbReference>
<dbReference type="PANTHER" id="PTHR42862">
    <property type="entry name" value="DELTA-1-PYRROLINE-5-CARBOXYLATE DEHYDROGENASE 1, ISOFORM A-RELATED"/>
    <property type="match status" value="1"/>
</dbReference>
<evidence type="ECO:0000313" key="10">
    <source>
        <dbReference type="Proteomes" id="UP000696931"/>
    </source>
</evidence>
<comment type="caution">
    <text evidence="9">The sequence shown here is derived from an EMBL/GenBank/DDBJ whole genome shotgun (WGS) entry which is preliminary data.</text>
</comment>
<dbReference type="FunFam" id="3.40.605.10:FF:000045">
    <property type="entry name" value="1-pyrroline-5-carboxylate dehydrogenase 1"/>
    <property type="match status" value="1"/>
</dbReference>
<dbReference type="FunFam" id="3.40.309.10:FF:000005">
    <property type="entry name" value="1-pyrroline-5-carboxylate dehydrogenase 1"/>
    <property type="match status" value="1"/>
</dbReference>
<dbReference type="GO" id="GO:0004657">
    <property type="term" value="F:proline dehydrogenase activity"/>
    <property type="evidence" value="ECO:0007669"/>
    <property type="project" value="UniProtKB-ARBA"/>
</dbReference>
<dbReference type="GO" id="GO:0009898">
    <property type="term" value="C:cytoplasmic side of plasma membrane"/>
    <property type="evidence" value="ECO:0007669"/>
    <property type="project" value="TreeGrafter"/>
</dbReference>
<dbReference type="InterPro" id="IPR016163">
    <property type="entry name" value="Ald_DH_C"/>
</dbReference>
<dbReference type="EMBL" id="JACRIW010000007">
    <property type="protein sequence ID" value="MBI5167979.1"/>
    <property type="molecule type" value="Genomic_DNA"/>
</dbReference>
<dbReference type="Gene3D" id="3.40.605.10">
    <property type="entry name" value="Aldehyde Dehydrogenase, Chain A, domain 1"/>
    <property type="match status" value="1"/>
</dbReference>
<dbReference type="Gene3D" id="3.40.309.10">
    <property type="entry name" value="Aldehyde Dehydrogenase, Chain A, domain 2"/>
    <property type="match status" value="1"/>
</dbReference>
<dbReference type="NCBIfam" id="TIGR01237">
    <property type="entry name" value="D1pyr5carbox2"/>
    <property type="match status" value="1"/>
</dbReference>
<dbReference type="InterPro" id="IPR050485">
    <property type="entry name" value="Proline_metab_enzyme"/>
</dbReference>
<dbReference type="AlphaFoldDB" id="A0A933SDH9"/>
<comment type="pathway">
    <text evidence="1">Amino-acid degradation; L-proline degradation into L-glutamate; L-glutamate from L-proline: step 2/2.</text>
</comment>
<keyword evidence="4" id="KW-0520">NAD</keyword>
<accession>A0A933SDH9</accession>
<sequence>MSSVHTPGIAPLDPKALPEYSPTTYVDFSQPEHRAAFEAALAEVRKSYGTEYPVVIGGQREQGSKTFDSTNPSKPSEVLGRFQSGTVEQANRAVEVANATFKTWSRVAPAERAAYLVEAARRMRERRHFFSAWMVLEVGKSWGEADADTAEAIDFLEFYAREMLRYAAPQPVHQMPGEHDSLVYLPIGVGAVIPPWNFPLAICVGMTVAAVVCGNTVVLKPASDTPGIAWQFFALMEEVGLPAGVINFLSGGGAVVGDTIVRHPKTRFVSFTGSRDVGCGINKLAAEVQPGQIWLKRVVAEMGGKDGIVIDDEADLDAAALGVAQSAFGFGGQKCSACSRAIVVEKVHDAFVEKLMAQIEKFVKVGDPAEYGTYMGPVSSERAMNTILKYIEVGKTEGKLLTGGGRVEGRDGWFVQPTVFDGIAPKARLAQEEIFGPVLAIITAKDFDDALAIANNTEYGLTGACYSKNPAKIQKAREEFFVGNLYLNRKCTGAMVGCHPFGGFNMSGTDSKAGGRDYLLLFLQAKSIAEKIG</sequence>
<dbReference type="Proteomes" id="UP000696931">
    <property type="component" value="Unassembled WGS sequence"/>
</dbReference>
<comment type="catalytic activity">
    <reaction evidence="6">
        <text>L-glutamate 5-semialdehyde + NAD(+) + H2O = L-glutamate + NADH + 2 H(+)</text>
        <dbReference type="Rhea" id="RHEA:30235"/>
        <dbReference type="ChEBI" id="CHEBI:15377"/>
        <dbReference type="ChEBI" id="CHEBI:15378"/>
        <dbReference type="ChEBI" id="CHEBI:29985"/>
        <dbReference type="ChEBI" id="CHEBI:57540"/>
        <dbReference type="ChEBI" id="CHEBI:57945"/>
        <dbReference type="ChEBI" id="CHEBI:58066"/>
        <dbReference type="EC" id="1.2.1.88"/>
    </reaction>
</comment>
<evidence type="ECO:0000256" key="1">
    <source>
        <dbReference type="ARBA" id="ARBA00004786"/>
    </source>
</evidence>
<dbReference type="InterPro" id="IPR005932">
    <property type="entry name" value="RocA"/>
</dbReference>